<sequence length="75" mass="8330">MQYIAVAVTWAIRPIFLAEPHIFLPHPANDHFSAPLAAPATKRKPATPYPSLTLAVISHLLWVHVPSMTVLDQDH</sequence>
<reference evidence="1" key="2">
    <citation type="submission" date="2023-05" db="EMBL/GenBank/DDBJ databases">
        <authorList>
            <consortium name="Lawrence Berkeley National Laboratory"/>
            <person name="Steindorff A."/>
            <person name="Hensen N."/>
            <person name="Bonometti L."/>
            <person name="Westerberg I."/>
            <person name="Brannstrom I.O."/>
            <person name="Guillou S."/>
            <person name="Cros-Aarteil S."/>
            <person name="Calhoun S."/>
            <person name="Haridas S."/>
            <person name="Kuo A."/>
            <person name="Mondo S."/>
            <person name="Pangilinan J."/>
            <person name="Riley R."/>
            <person name="Labutti K."/>
            <person name="Andreopoulos B."/>
            <person name="Lipzen A."/>
            <person name="Chen C."/>
            <person name="Yanf M."/>
            <person name="Daum C."/>
            <person name="Ng V."/>
            <person name="Clum A."/>
            <person name="Ohm R."/>
            <person name="Martin F."/>
            <person name="Silar P."/>
            <person name="Natvig D."/>
            <person name="Lalanne C."/>
            <person name="Gautier V."/>
            <person name="Ament-Velasquez S.L."/>
            <person name="Kruys A."/>
            <person name="Hutchinson M.I."/>
            <person name="Powell A.J."/>
            <person name="Barry K."/>
            <person name="Miller A.N."/>
            <person name="Grigoriev I.V."/>
            <person name="Debuchy R."/>
            <person name="Gladieux P."/>
            <person name="Thoren M.H."/>
            <person name="Johannesson H."/>
        </authorList>
    </citation>
    <scope>NUCLEOTIDE SEQUENCE</scope>
    <source>
        <strain evidence="1">CBS 757.83</strain>
    </source>
</reference>
<dbReference type="EMBL" id="MU863626">
    <property type="protein sequence ID" value="KAK4104371.1"/>
    <property type="molecule type" value="Genomic_DNA"/>
</dbReference>
<keyword evidence="2" id="KW-1185">Reference proteome</keyword>
<accession>A0AAN6QBE0</accession>
<evidence type="ECO:0000313" key="2">
    <source>
        <dbReference type="Proteomes" id="UP001305647"/>
    </source>
</evidence>
<proteinExistence type="predicted"/>
<protein>
    <submittedName>
        <fullName evidence="1">Uncharacterized protein</fullName>
    </submittedName>
</protein>
<dbReference type="AlphaFoldDB" id="A0AAN6QBE0"/>
<name>A0AAN6QBE0_9PEZI</name>
<gene>
    <name evidence="1" type="ORF">N658DRAFT_175732</name>
</gene>
<dbReference type="Proteomes" id="UP001305647">
    <property type="component" value="Unassembled WGS sequence"/>
</dbReference>
<reference evidence="1" key="1">
    <citation type="journal article" date="2023" name="Mol. Phylogenet. Evol.">
        <title>Genome-scale phylogeny and comparative genomics of the fungal order Sordariales.</title>
        <authorList>
            <person name="Hensen N."/>
            <person name="Bonometti L."/>
            <person name="Westerberg I."/>
            <person name="Brannstrom I.O."/>
            <person name="Guillou S."/>
            <person name="Cros-Aarteil S."/>
            <person name="Calhoun S."/>
            <person name="Haridas S."/>
            <person name="Kuo A."/>
            <person name="Mondo S."/>
            <person name="Pangilinan J."/>
            <person name="Riley R."/>
            <person name="LaButti K."/>
            <person name="Andreopoulos B."/>
            <person name="Lipzen A."/>
            <person name="Chen C."/>
            <person name="Yan M."/>
            <person name="Daum C."/>
            <person name="Ng V."/>
            <person name="Clum A."/>
            <person name="Steindorff A."/>
            <person name="Ohm R.A."/>
            <person name="Martin F."/>
            <person name="Silar P."/>
            <person name="Natvig D.O."/>
            <person name="Lalanne C."/>
            <person name="Gautier V."/>
            <person name="Ament-Velasquez S.L."/>
            <person name="Kruys A."/>
            <person name="Hutchinson M.I."/>
            <person name="Powell A.J."/>
            <person name="Barry K."/>
            <person name="Miller A.N."/>
            <person name="Grigoriev I.V."/>
            <person name="Debuchy R."/>
            <person name="Gladieux P."/>
            <person name="Hiltunen Thoren M."/>
            <person name="Johannesson H."/>
        </authorList>
    </citation>
    <scope>NUCLEOTIDE SEQUENCE</scope>
    <source>
        <strain evidence="1">CBS 757.83</strain>
    </source>
</reference>
<evidence type="ECO:0000313" key="1">
    <source>
        <dbReference type="EMBL" id="KAK4104371.1"/>
    </source>
</evidence>
<comment type="caution">
    <text evidence="1">The sequence shown here is derived from an EMBL/GenBank/DDBJ whole genome shotgun (WGS) entry which is preliminary data.</text>
</comment>
<organism evidence="1 2">
    <name type="scientific">Parathielavia hyrcaniae</name>
    <dbReference type="NCBI Taxonomy" id="113614"/>
    <lineage>
        <taxon>Eukaryota</taxon>
        <taxon>Fungi</taxon>
        <taxon>Dikarya</taxon>
        <taxon>Ascomycota</taxon>
        <taxon>Pezizomycotina</taxon>
        <taxon>Sordariomycetes</taxon>
        <taxon>Sordariomycetidae</taxon>
        <taxon>Sordariales</taxon>
        <taxon>Chaetomiaceae</taxon>
        <taxon>Parathielavia</taxon>
    </lineage>
</organism>